<evidence type="ECO:0000313" key="2">
    <source>
        <dbReference type="Proteomes" id="UP000324222"/>
    </source>
</evidence>
<reference evidence="1 2" key="1">
    <citation type="submission" date="2019-05" db="EMBL/GenBank/DDBJ databases">
        <title>Another draft genome of Portunus trituberculatus and its Hox gene families provides insights of decapod evolution.</title>
        <authorList>
            <person name="Jeong J.-H."/>
            <person name="Song I."/>
            <person name="Kim S."/>
            <person name="Choi T."/>
            <person name="Kim D."/>
            <person name="Ryu S."/>
            <person name="Kim W."/>
        </authorList>
    </citation>
    <scope>NUCLEOTIDE SEQUENCE [LARGE SCALE GENOMIC DNA]</scope>
    <source>
        <tissue evidence="1">Muscle</tissue>
    </source>
</reference>
<comment type="caution">
    <text evidence="1">The sequence shown here is derived from an EMBL/GenBank/DDBJ whole genome shotgun (WGS) entry which is preliminary data.</text>
</comment>
<protein>
    <submittedName>
        <fullName evidence="1">Uncharacterized protein</fullName>
    </submittedName>
</protein>
<dbReference type="EMBL" id="VSRR010003903">
    <property type="protein sequence ID" value="MPC37843.1"/>
    <property type="molecule type" value="Genomic_DNA"/>
</dbReference>
<accession>A0A5B7EYA9</accession>
<organism evidence="1 2">
    <name type="scientific">Portunus trituberculatus</name>
    <name type="common">Swimming crab</name>
    <name type="synonym">Neptunus trituberculatus</name>
    <dbReference type="NCBI Taxonomy" id="210409"/>
    <lineage>
        <taxon>Eukaryota</taxon>
        <taxon>Metazoa</taxon>
        <taxon>Ecdysozoa</taxon>
        <taxon>Arthropoda</taxon>
        <taxon>Crustacea</taxon>
        <taxon>Multicrustacea</taxon>
        <taxon>Malacostraca</taxon>
        <taxon>Eumalacostraca</taxon>
        <taxon>Eucarida</taxon>
        <taxon>Decapoda</taxon>
        <taxon>Pleocyemata</taxon>
        <taxon>Brachyura</taxon>
        <taxon>Eubrachyura</taxon>
        <taxon>Portunoidea</taxon>
        <taxon>Portunidae</taxon>
        <taxon>Portuninae</taxon>
        <taxon>Portunus</taxon>
    </lineage>
</organism>
<evidence type="ECO:0000313" key="1">
    <source>
        <dbReference type="EMBL" id="MPC37843.1"/>
    </source>
</evidence>
<gene>
    <name evidence="1" type="ORF">E2C01_031337</name>
</gene>
<dbReference type="Proteomes" id="UP000324222">
    <property type="component" value="Unassembled WGS sequence"/>
</dbReference>
<keyword evidence="2" id="KW-1185">Reference proteome</keyword>
<dbReference type="AlphaFoldDB" id="A0A5B7EYA9"/>
<sequence length="105" mass="11952">MLLRQELSLTFAGKTQKSQEQVTWQRCKHQFPVPFDVDARQPKRWVEALQVVTYFYENTELVQLHPPPAPPPPLPPLVPSIRPSDFTETAVIERQGAAPDDLMCG</sequence>
<name>A0A5B7EYA9_PORTR</name>
<proteinExistence type="predicted"/>